<dbReference type="EMBL" id="CP018145">
    <property type="protein sequence ID" value="ASJ53862.1"/>
    <property type="molecule type" value="Genomic_DNA"/>
</dbReference>
<dbReference type="SMART" id="SM00823">
    <property type="entry name" value="PKS_PP"/>
    <property type="match status" value="1"/>
</dbReference>
<feature type="domain" description="Ketosynthase family 3 (KS3)" evidence="6">
    <location>
        <begin position="41"/>
        <end position="469"/>
    </location>
</feature>
<dbReference type="Pfam" id="PF00109">
    <property type="entry name" value="ketoacyl-synt"/>
    <property type="match status" value="1"/>
</dbReference>
<feature type="domain" description="PKS/mFAS DH" evidence="7">
    <location>
        <begin position="675"/>
        <end position="947"/>
    </location>
</feature>
<dbReference type="InterPro" id="IPR036736">
    <property type="entry name" value="ACP-like_sf"/>
</dbReference>
<keyword evidence="2" id="KW-0597">Phosphoprotein</keyword>
<evidence type="ECO:0000256" key="1">
    <source>
        <dbReference type="ARBA" id="ARBA00022450"/>
    </source>
</evidence>
<evidence type="ECO:0000259" key="5">
    <source>
        <dbReference type="PROSITE" id="PS50075"/>
    </source>
</evidence>
<evidence type="ECO:0000259" key="6">
    <source>
        <dbReference type="PROSITE" id="PS52004"/>
    </source>
</evidence>
<dbReference type="InterPro" id="IPR049900">
    <property type="entry name" value="PKS_mFAS_DH"/>
</dbReference>
<dbReference type="InterPro" id="IPR016039">
    <property type="entry name" value="Thiolase-like"/>
</dbReference>
<dbReference type="InterPro" id="IPR009081">
    <property type="entry name" value="PP-bd_ACP"/>
</dbReference>
<dbReference type="Pfam" id="PF00550">
    <property type="entry name" value="PP-binding"/>
    <property type="match status" value="1"/>
</dbReference>
<dbReference type="Pfam" id="PF22621">
    <property type="entry name" value="CurL-like_PKS_C"/>
    <property type="match status" value="1"/>
</dbReference>
<dbReference type="SMART" id="SM00822">
    <property type="entry name" value="PKS_KR"/>
    <property type="match status" value="1"/>
</dbReference>
<dbReference type="InterPro" id="IPR057326">
    <property type="entry name" value="KR_dom"/>
</dbReference>
<reference evidence="8 9" key="1">
    <citation type="submission" date="2016-11" db="EMBL/GenBank/DDBJ databases">
        <authorList>
            <person name="Jaros S."/>
            <person name="Januszkiewicz K."/>
            <person name="Wedrychowicz H."/>
        </authorList>
    </citation>
    <scope>NUCLEOTIDE SEQUENCE [LARGE SCALE GENOMIC DNA]</scope>
    <source>
        <strain evidence="8 9">NF2</strain>
    </source>
</reference>
<dbReference type="InterPro" id="IPR014031">
    <property type="entry name" value="Ketoacyl_synth_C"/>
</dbReference>
<keyword evidence="3" id="KW-0808">Transferase</keyword>
<dbReference type="GO" id="GO:0031177">
    <property type="term" value="F:phosphopantetheine binding"/>
    <property type="evidence" value="ECO:0007669"/>
    <property type="project" value="InterPro"/>
</dbReference>
<dbReference type="Gene3D" id="1.10.1200.10">
    <property type="entry name" value="ACP-like"/>
    <property type="match status" value="1"/>
</dbReference>
<dbReference type="SUPFAM" id="SSF51735">
    <property type="entry name" value="NAD(P)-binding Rossmann-fold domains"/>
    <property type="match status" value="2"/>
</dbReference>
<dbReference type="SUPFAM" id="SSF47336">
    <property type="entry name" value="ACP-like"/>
    <property type="match status" value="1"/>
</dbReference>
<dbReference type="InterPro" id="IPR020806">
    <property type="entry name" value="PKS_PP-bd"/>
</dbReference>
<dbReference type="Gene3D" id="3.40.47.10">
    <property type="match status" value="1"/>
</dbReference>
<protein>
    <submittedName>
        <fullName evidence="8">Uncharacterized protein</fullName>
    </submittedName>
</protein>
<dbReference type="PROSITE" id="PS52004">
    <property type="entry name" value="KS3_2"/>
    <property type="match status" value="1"/>
</dbReference>
<evidence type="ECO:0000256" key="2">
    <source>
        <dbReference type="ARBA" id="ARBA00022553"/>
    </source>
</evidence>
<dbReference type="CDD" id="cd08953">
    <property type="entry name" value="KR_2_SDR_x"/>
    <property type="match status" value="1"/>
</dbReference>
<keyword evidence="1" id="KW-0596">Phosphopantetheine</keyword>
<gene>
    <name evidence="8" type="ORF">BP422_10090</name>
</gene>
<dbReference type="Gene3D" id="3.10.129.110">
    <property type="entry name" value="Polyketide synthase dehydratase"/>
    <property type="match status" value="1"/>
</dbReference>
<dbReference type="GO" id="GO:0004312">
    <property type="term" value="F:fatty acid synthase activity"/>
    <property type="evidence" value="ECO:0007669"/>
    <property type="project" value="TreeGrafter"/>
</dbReference>
<dbReference type="CDD" id="cd00833">
    <property type="entry name" value="PKS"/>
    <property type="match status" value="1"/>
</dbReference>
<dbReference type="RefSeq" id="WP_088907659.1">
    <property type="nucleotide sequence ID" value="NZ_CP018145.1"/>
</dbReference>
<feature type="domain" description="Carrier" evidence="5">
    <location>
        <begin position="1471"/>
        <end position="1546"/>
    </location>
</feature>
<dbReference type="InterPro" id="IPR013968">
    <property type="entry name" value="PKS_KR"/>
</dbReference>
<evidence type="ECO:0000256" key="4">
    <source>
        <dbReference type="PROSITE-ProRule" id="PRU01363"/>
    </source>
</evidence>
<dbReference type="InterPro" id="IPR049552">
    <property type="entry name" value="PKS_DH_N"/>
</dbReference>
<feature type="region of interest" description="C-terminal hotdog fold" evidence="4">
    <location>
        <begin position="808"/>
        <end position="947"/>
    </location>
</feature>
<feature type="active site" description="Proton donor; for dehydratase activity" evidence="4">
    <location>
        <position position="867"/>
    </location>
</feature>
<dbReference type="InterPro" id="IPR042104">
    <property type="entry name" value="PKS_dehydratase_sf"/>
</dbReference>
<sequence length="1587" mass="177056">MAKKEEMYSYILKHVGSGQLDKNIAAHLIHYLRQDQQKEVEKDIAIVGIASRLGHADTVSGMEKLLHLGIDSIQDIPANRRENAALFLPMLQVEKEKARFDRVGYLSEIDQFDPDFFQISPREASLMDPNQRLFLQLAWEAIEEAGYGGLKLAGSKTGVFIGYSTDFGEVYKRGIQLLAPEAMGIAIPGNIQSIIASRISYLLDLKGPAIAIDTACSSSLVAIHFACRQLIEGSCDLALAGGIKLNLFPLKSHEHVKIGIESSDERTKTFDESSNGTGKGEGMGVVLLKPLKKALEDRDHIHAIIKGSAINQDGNSIGITAPNSQAQEEVICQAWEDAGIDPETITYIEAHGTGTRLGDPIEIEGVTRAFSRYTKKKQFCAIGSIKTNIGHLDHAAGIAGLVKVIYSMKSQKLFPSLHFKKPNKNIDFSSSAVYVNDQLREWTPSGGPRTAGISSFGLSGTNCHMVLQEAPPAPFKQKNGASLYLLPLSAKEEQVLTRLVAEYTAYLYQNHQVDLEDLCYTASTGRGHYSHRLAIIFTDHDDLIRKLEHLKRHGLASGVQVLYQVHEGESGNVTAAGNDGLRIRVTEEEKQAWTQQADRKLQNIKGSSSEKDLSSYLSLGELYVAGATIQWDRLFDGTSCNRLSLPVYPFQKIRCWLNQEDYADNKLLSSPKSQHPLLTSLGENTSDQVIYVVGLSVKDDWVLNEHMVGNEYVLPGTAYIEMLLEVGRQQGEFTVIKDLAFLQPFSLQQSESHELKITMKKEGDENHFSIASKDQTDGSWRQHAGGKLCRSTREQKRLDLSALQRTFHAAPSTTDVESSGGYITTGARWNNMKELQMGETECLVSIQLADSYREETAHFHYHPAMLDNAANIAIRSIDAHLYLPFYYQEIRVYAPIPPEIYSYVKRRPQGEGSQTATFDIDILNPDGEVLVEIEGYTIKQVNAQMTTASYYEKDWICKEVPTASDEKQQAASGETVAVFRGKGELAERLRKCLNNVYEEIVEVAYGDAIGQVKDREDYHRLWSQWQAKKIKKVIHFMSMTETEIQDIGGLNEAEERGFYSLYYLLDSLFVHSSGEELEIILVCDHGNRVTGDETTLRPEHGCLLGIGKVGREEFPHVRIRFIDIDAYTDPNLIVEEFAVADAPYQVAYRNNKRYVERLKETMLEVTSEEPVIKSGGVYMITGGTGGLGLEIGKQLSRLNQVKIHLISRQGLPVREMWEDIVTNGGEQRQIEQIASIHEMESNGASVQIHAADISQESQMRQVIEKIRSDSGAIHGVIHCAGVAGEGLLVRKPESRIREVMAAKVRGTWILDQLTGDDDLDFFVMFSSMNTVTGGAGQSDYVAANSYLDMYAASMRQRGRKSLTINWPLWRDVGMGKTYKVDNRHSPFESLGPRQGATIFTELLHADQNQVIVGQLKRRLTKEAIGHSLGHDYVLSDQLESFLRTQLESPREEKAVRHAQKEHLHILDKDESSLSATEREVAMIWAQVLGVKEIRLSAKFNSLGGNSILAVYLFRLLEEKYGPIMNISDVFTYSTISEMADYIERKHQQLNGDTVSEATTLDLLQRLASQEISVHEALDAYKNKGGGV</sequence>
<dbReference type="InterPro" id="IPR049551">
    <property type="entry name" value="PKS_DH_C"/>
</dbReference>
<dbReference type="SUPFAM" id="SSF53901">
    <property type="entry name" value="Thiolase-like"/>
    <property type="match status" value="1"/>
</dbReference>
<dbReference type="InterPro" id="IPR020807">
    <property type="entry name" value="PKS_DH"/>
</dbReference>
<dbReference type="Gene3D" id="1.10.1240.100">
    <property type="match status" value="1"/>
</dbReference>
<dbReference type="InterPro" id="IPR020841">
    <property type="entry name" value="PKS_Beta-ketoAc_synthase_dom"/>
</dbReference>
<evidence type="ECO:0000259" key="7">
    <source>
        <dbReference type="PROSITE" id="PS52019"/>
    </source>
</evidence>
<proteinExistence type="predicted"/>
<dbReference type="Proteomes" id="UP000197781">
    <property type="component" value="Chromosome"/>
</dbReference>
<dbReference type="InterPro" id="IPR050091">
    <property type="entry name" value="PKS_NRPS_Biosynth_Enz"/>
</dbReference>
<dbReference type="InterPro" id="IPR018201">
    <property type="entry name" value="Ketoacyl_synth_AS"/>
</dbReference>
<dbReference type="SMART" id="SM00826">
    <property type="entry name" value="PKS_DH"/>
    <property type="match status" value="1"/>
</dbReference>
<dbReference type="PANTHER" id="PTHR43775:SF37">
    <property type="entry name" value="SI:DKEY-61P9.11"/>
    <property type="match status" value="1"/>
</dbReference>
<evidence type="ECO:0000256" key="3">
    <source>
        <dbReference type="ARBA" id="ARBA00022679"/>
    </source>
</evidence>
<evidence type="ECO:0000313" key="9">
    <source>
        <dbReference type="Proteomes" id="UP000197781"/>
    </source>
</evidence>
<dbReference type="InterPro" id="IPR014030">
    <property type="entry name" value="Ketoacyl_synth_N"/>
</dbReference>
<dbReference type="GO" id="GO:0006633">
    <property type="term" value="P:fatty acid biosynthetic process"/>
    <property type="evidence" value="ECO:0007669"/>
    <property type="project" value="InterPro"/>
</dbReference>
<dbReference type="Gene3D" id="3.40.50.720">
    <property type="entry name" value="NAD(P)-binding Rossmann-like Domain"/>
    <property type="match status" value="1"/>
</dbReference>
<dbReference type="Pfam" id="PF21089">
    <property type="entry name" value="PKS_DH_N"/>
    <property type="match status" value="1"/>
</dbReference>
<organism evidence="8 9">
    <name type="scientific">Brevibacillus formosus</name>
    <dbReference type="NCBI Taxonomy" id="54913"/>
    <lineage>
        <taxon>Bacteria</taxon>
        <taxon>Bacillati</taxon>
        <taxon>Bacillota</taxon>
        <taxon>Bacilli</taxon>
        <taxon>Bacillales</taxon>
        <taxon>Paenibacillaceae</taxon>
        <taxon>Brevibacillus</taxon>
    </lineage>
</organism>
<feature type="region of interest" description="N-terminal hotdog fold" evidence="4">
    <location>
        <begin position="675"/>
        <end position="795"/>
    </location>
</feature>
<dbReference type="InterPro" id="IPR036291">
    <property type="entry name" value="NAD(P)-bd_dom_sf"/>
</dbReference>
<evidence type="ECO:0000313" key="8">
    <source>
        <dbReference type="EMBL" id="ASJ53862.1"/>
    </source>
</evidence>
<dbReference type="Pfam" id="PF08659">
    <property type="entry name" value="KR"/>
    <property type="match status" value="1"/>
</dbReference>
<name>A0A220MG13_9BACL</name>
<dbReference type="PROSITE" id="PS00606">
    <property type="entry name" value="KS3_1"/>
    <property type="match status" value="1"/>
</dbReference>
<dbReference type="GO" id="GO:0004315">
    <property type="term" value="F:3-oxoacyl-[acyl-carrier-protein] synthase activity"/>
    <property type="evidence" value="ECO:0007669"/>
    <property type="project" value="InterPro"/>
</dbReference>
<dbReference type="PANTHER" id="PTHR43775">
    <property type="entry name" value="FATTY ACID SYNTHASE"/>
    <property type="match status" value="1"/>
</dbReference>
<dbReference type="PROSITE" id="PS52019">
    <property type="entry name" value="PKS_MFAS_DH"/>
    <property type="match status" value="1"/>
</dbReference>
<feature type="active site" description="Proton acceptor; for dehydratase activity" evidence="4">
    <location>
        <position position="706"/>
    </location>
</feature>
<dbReference type="Pfam" id="PF14765">
    <property type="entry name" value="PS-DH"/>
    <property type="match status" value="1"/>
</dbReference>
<accession>A0A220MG13</accession>
<dbReference type="Pfam" id="PF02801">
    <property type="entry name" value="Ketoacyl-synt_C"/>
    <property type="match status" value="1"/>
</dbReference>
<dbReference type="KEGG" id="bfm:BP422_10090"/>
<dbReference type="PROSITE" id="PS50075">
    <property type="entry name" value="CARRIER"/>
    <property type="match status" value="1"/>
</dbReference>
<dbReference type="SMART" id="SM00825">
    <property type="entry name" value="PKS_KS"/>
    <property type="match status" value="1"/>
</dbReference>